<evidence type="ECO:0000256" key="1">
    <source>
        <dbReference type="ARBA" id="ARBA00004123"/>
    </source>
</evidence>
<dbReference type="SUPFAM" id="SSF144232">
    <property type="entry name" value="HIT/MYND zinc finger-like"/>
    <property type="match status" value="1"/>
</dbReference>
<comment type="catalytic activity">
    <reaction evidence="11">
        <text>L-lysyl-[protein] + S-adenosyl-L-methionine = N(6)-methyl-L-lysyl-[protein] + S-adenosyl-L-homocysteine + H(+)</text>
        <dbReference type="Rhea" id="RHEA:51736"/>
        <dbReference type="Rhea" id="RHEA-COMP:9752"/>
        <dbReference type="Rhea" id="RHEA-COMP:13053"/>
        <dbReference type="ChEBI" id="CHEBI:15378"/>
        <dbReference type="ChEBI" id="CHEBI:29969"/>
        <dbReference type="ChEBI" id="CHEBI:57856"/>
        <dbReference type="ChEBI" id="CHEBI:59789"/>
        <dbReference type="ChEBI" id="CHEBI:61929"/>
    </reaction>
</comment>
<evidence type="ECO:0000256" key="5">
    <source>
        <dbReference type="ARBA" id="ARBA00022679"/>
    </source>
</evidence>
<evidence type="ECO:0000256" key="15">
    <source>
        <dbReference type="PROSITE-ProRule" id="PRU00134"/>
    </source>
</evidence>
<evidence type="ECO:0000256" key="14">
    <source>
        <dbReference type="ARBA" id="ARBA00093680"/>
    </source>
</evidence>
<evidence type="ECO:0000256" key="8">
    <source>
        <dbReference type="ARBA" id="ARBA00022771"/>
    </source>
</evidence>
<dbReference type="InterPro" id="IPR046341">
    <property type="entry name" value="SET_dom_sf"/>
</dbReference>
<evidence type="ECO:0000256" key="4">
    <source>
        <dbReference type="ARBA" id="ARBA00022603"/>
    </source>
</evidence>
<evidence type="ECO:0000256" key="2">
    <source>
        <dbReference type="ARBA" id="ARBA00004496"/>
    </source>
</evidence>
<evidence type="ECO:0000256" key="3">
    <source>
        <dbReference type="ARBA" id="ARBA00022490"/>
    </source>
</evidence>
<name>A0AAV2INX9_LYMST</name>
<organism evidence="18 19">
    <name type="scientific">Lymnaea stagnalis</name>
    <name type="common">Great pond snail</name>
    <name type="synonym">Helix stagnalis</name>
    <dbReference type="NCBI Taxonomy" id="6523"/>
    <lineage>
        <taxon>Eukaryota</taxon>
        <taxon>Metazoa</taxon>
        <taxon>Spiralia</taxon>
        <taxon>Lophotrochozoa</taxon>
        <taxon>Mollusca</taxon>
        <taxon>Gastropoda</taxon>
        <taxon>Heterobranchia</taxon>
        <taxon>Euthyneura</taxon>
        <taxon>Panpulmonata</taxon>
        <taxon>Hygrophila</taxon>
        <taxon>Lymnaeoidea</taxon>
        <taxon>Lymnaeidae</taxon>
        <taxon>Lymnaea</taxon>
    </lineage>
</organism>
<dbReference type="PANTHER" id="PTHR46165:SF2">
    <property type="entry name" value="SET AND MYND DOMAIN-CONTAINING PROTEIN 4"/>
    <property type="match status" value="1"/>
</dbReference>
<keyword evidence="6" id="KW-0949">S-adenosyl-L-methionine</keyword>
<evidence type="ECO:0000256" key="6">
    <source>
        <dbReference type="ARBA" id="ARBA00022691"/>
    </source>
</evidence>
<dbReference type="InterPro" id="IPR052097">
    <property type="entry name" value="SET-MYND_domain_protein"/>
</dbReference>
<dbReference type="InterPro" id="IPR019734">
    <property type="entry name" value="TPR_rpt"/>
</dbReference>
<dbReference type="InterPro" id="IPR044421">
    <property type="entry name" value="SMYD4_SET"/>
</dbReference>
<dbReference type="EMBL" id="CAXITT010000964">
    <property type="protein sequence ID" value="CAL1547399.1"/>
    <property type="molecule type" value="Genomic_DNA"/>
</dbReference>
<comment type="function">
    <text evidence="12">Protein-lysine N-methyltransferase. Monomethylates PRMT5, modulating its transcriptional activity. May also act as a histone methyltransferase. Plays a critical role in cardiac development. Acts as a key epigenetic regulator of gene expression during cardiac development via its dual activities as a methyltransferase and negative regulator of HDAC1.</text>
</comment>
<feature type="domain" description="SET" evidence="16">
    <location>
        <begin position="237"/>
        <end position="587"/>
    </location>
</feature>
<evidence type="ECO:0000256" key="9">
    <source>
        <dbReference type="ARBA" id="ARBA00022833"/>
    </source>
</evidence>
<dbReference type="SUPFAM" id="SSF48452">
    <property type="entry name" value="TPR-like"/>
    <property type="match status" value="2"/>
</dbReference>
<evidence type="ECO:0000256" key="11">
    <source>
        <dbReference type="ARBA" id="ARBA00048985"/>
    </source>
</evidence>
<keyword evidence="3" id="KW-0963">Cytoplasm</keyword>
<proteinExistence type="predicted"/>
<accession>A0AAV2INX9</accession>
<dbReference type="CDD" id="cd10536">
    <property type="entry name" value="SET_SMYD4"/>
    <property type="match status" value="1"/>
</dbReference>
<feature type="domain" description="MYND-type" evidence="17">
    <location>
        <begin position="282"/>
        <end position="322"/>
    </location>
</feature>
<dbReference type="PROSITE" id="PS50865">
    <property type="entry name" value="ZF_MYND_2"/>
    <property type="match status" value="1"/>
</dbReference>
<dbReference type="GO" id="GO:0042826">
    <property type="term" value="F:histone deacetylase binding"/>
    <property type="evidence" value="ECO:0007669"/>
    <property type="project" value="TreeGrafter"/>
</dbReference>
<keyword evidence="10" id="KW-0539">Nucleus</keyword>
<protein>
    <recommendedName>
        <fullName evidence="13">Protein-lysine N-methyltransferase SMYD4</fullName>
    </recommendedName>
    <alternativeName>
        <fullName evidence="14">SET and MYND domain-containing protein 4</fullName>
    </alternativeName>
</protein>
<dbReference type="InterPro" id="IPR011990">
    <property type="entry name" value="TPR-like_helical_dom_sf"/>
</dbReference>
<dbReference type="Gene3D" id="2.170.270.10">
    <property type="entry name" value="SET domain"/>
    <property type="match status" value="1"/>
</dbReference>
<keyword evidence="5" id="KW-0808">Transferase</keyword>
<dbReference type="GO" id="GO:0005634">
    <property type="term" value="C:nucleus"/>
    <property type="evidence" value="ECO:0007669"/>
    <property type="project" value="UniProtKB-SubCell"/>
</dbReference>
<evidence type="ECO:0000256" key="7">
    <source>
        <dbReference type="ARBA" id="ARBA00022723"/>
    </source>
</evidence>
<dbReference type="GO" id="GO:0032259">
    <property type="term" value="P:methylation"/>
    <property type="evidence" value="ECO:0007669"/>
    <property type="project" value="UniProtKB-KW"/>
</dbReference>
<keyword evidence="4" id="KW-0489">Methyltransferase</keyword>
<dbReference type="InterPro" id="IPR001214">
    <property type="entry name" value="SET_dom"/>
</dbReference>
<evidence type="ECO:0000313" key="18">
    <source>
        <dbReference type="EMBL" id="CAL1547399.1"/>
    </source>
</evidence>
<dbReference type="Proteomes" id="UP001497497">
    <property type="component" value="Unassembled WGS sequence"/>
</dbReference>
<evidence type="ECO:0000256" key="12">
    <source>
        <dbReference type="ARBA" id="ARBA00093423"/>
    </source>
</evidence>
<dbReference type="PANTHER" id="PTHR46165">
    <property type="entry name" value="SET AND MYND DOMAIN-CONTAINING PROTEIN 4"/>
    <property type="match status" value="1"/>
</dbReference>
<dbReference type="Pfam" id="PF01753">
    <property type="entry name" value="zf-MYND"/>
    <property type="match status" value="1"/>
</dbReference>
<keyword evidence="7" id="KW-0479">Metal-binding</keyword>
<keyword evidence="19" id="KW-1185">Reference proteome</keyword>
<evidence type="ECO:0000313" key="19">
    <source>
        <dbReference type="Proteomes" id="UP001497497"/>
    </source>
</evidence>
<dbReference type="GO" id="GO:0008270">
    <property type="term" value="F:zinc ion binding"/>
    <property type="evidence" value="ECO:0007669"/>
    <property type="project" value="UniProtKB-KW"/>
</dbReference>
<dbReference type="Gene3D" id="1.25.40.10">
    <property type="entry name" value="Tetratricopeptide repeat domain"/>
    <property type="match status" value="2"/>
</dbReference>
<dbReference type="Gene3D" id="6.10.140.2220">
    <property type="match status" value="1"/>
</dbReference>
<keyword evidence="9" id="KW-0862">Zinc</keyword>
<dbReference type="PROSITE" id="PS50280">
    <property type="entry name" value="SET"/>
    <property type="match status" value="1"/>
</dbReference>
<dbReference type="AlphaFoldDB" id="A0AAV2INX9"/>
<dbReference type="GO" id="GO:0005737">
    <property type="term" value="C:cytoplasm"/>
    <property type="evidence" value="ECO:0007669"/>
    <property type="project" value="UniProtKB-SubCell"/>
</dbReference>
<dbReference type="SMART" id="SM00028">
    <property type="entry name" value="TPR"/>
    <property type="match status" value="4"/>
</dbReference>
<dbReference type="InterPro" id="IPR002893">
    <property type="entry name" value="Znf_MYND"/>
</dbReference>
<evidence type="ECO:0000259" key="17">
    <source>
        <dbReference type="PROSITE" id="PS50865"/>
    </source>
</evidence>
<dbReference type="Pfam" id="PF00856">
    <property type="entry name" value="SET"/>
    <property type="match status" value="1"/>
</dbReference>
<dbReference type="SUPFAM" id="SSF82199">
    <property type="entry name" value="SET domain"/>
    <property type="match status" value="1"/>
</dbReference>
<comment type="caution">
    <text evidence="18">The sequence shown here is derived from an EMBL/GenBank/DDBJ whole genome shotgun (WGS) entry which is preliminary data.</text>
</comment>
<comment type="subcellular location">
    <subcellularLocation>
        <location evidence="2">Cytoplasm</location>
    </subcellularLocation>
    <subcellularLocation>
        <location evidence="1">Nucleus</location>
    </subcellularLocation>
</comment>
<evidence type="ECO:0000256" key="13">
    <source>
        <dbReference type="ARBA" id="ARBA00093635"/>
    </source>
</evidence>
<keyword evidence="8 15" id="KW-0863">Zinc-finger</keyword>
<reference evidence="18 19" key="1">
    <citation type="submission" date="2024-04" db="EMBL/GenBank/DDBJ databases">
        <authorList>
            <consortium name="Genoscope - CEA"/>
            <person name="William W."/>
        </authorList>
    </citation>
    <scope>NUCLEOTIDE SEQUENCE [LARGE SCALE GENOMIC DNA]</scope>
</reference>
<sequence>MAAPLDFGNWQKSIDTLLQTIKPDHLKAFNLLQTNKERVKFIFKHRLLNYVEWLPAYFEACKSWHGKSKEVAQVWRNKGNKLFQLKKYIEAIEAYTESCLNSHPDNGDDLPLSFGNRSAAFFHLALYKDCLLDIKRAEQNRFPVESLHKLLARKTSAHLKLGHKQEAEKSFQALKEFVNGKQFCLQGSKKDEFLKEVSSIGNSLFNIHDVSHDPAQEDKNVPSLFAGTNSLICQASKAVSFTVTLDKGRHLLANESIPKGSTIIVECPFAAVLLPDHYKTHCHHCFTPLKFSAIGCDQCNVVRFCDEFCKETAWSTYHRTECRYLDLFHSVGIAHLSFRIILCTTLEFLIDFVRNQLKYRLSDDWKTKGLNKDGMYDRSYVSVYDLMTHEDSTEPQDMLQYSLTAGLLLVTLIHGQFFDKPDCAGDGRPVSDSLMDFVLGGHLTKERRCQVFPEAQRKICWEVAVGNGTLSTEGKNIHSVPLHLLVSGMEDLKPEMKDIGDLLLRHILQLVCNAHAITSVQTEGENELPESTVDISQVRIATAIYPTASLMNHSCDPTIISSFIGDILVVKTVMDVNKGEEIYNCYGPHHCRMRREERQEILRSQYHFDCCCPPCCDGDVSNERFGALKCTYCAGILTEKNCKVCGQSIDEQTLTALRGLVGQTGKLFARGIQLMTSQEWEGAITVFKECQKQRKEFLYKDHRDLAIVDDALARCFASIGDYSTSADHLFSSIKFAEQMYGDKSVEYSHELQKLAEVLFNAERFRECLPLAEQCLGLFTSLYTPEHEAVKQITEVRDAAQFALAPMMQSNAQK</sequence>
<gene>
    <name evidence="18" type="ORF">GSLYS_00020724001</name>
</gene>
<evidence type="ECO:0000259" key="16">
    <source>
        <dbReference type="PROSITE" id="PS50280"/>
    </source>
</evidence>
<dbReference type="GO" id="GO:0008168">
    <property type="term" value="F:methyltransferase activity"/>
    <property type="evidence" value="ECO:0007669"/>
    <property type="project" value="UniProtKB-KW"/>
</dbReference>
<evidence type="ECO:0000256" key="10">
    <source>
        <dbReference type="ARBA" id="ARBA00023242"/>
    </source>
</evidence>